<feature type="transmembrane region" description="Helical" evidence="5">
    <location>
        <begin position="186"/>
        <end position="204"/>
    </location>
</feature>
<evidence type="ECO:0000313" key="6">
    <source>
        <dbReference type="EMBL" id="MCB7386608.1"/>
    </source>
</evidence>
<dbReference type="InterPro" id="IPR038665">
    <property type="entry name" value="Voltage-dep_anion_channel_sf"/>
</dbReference>
<dbReference type="Pfam" id="PF03595">
    <property type="entry name" value="SLAC1"/>
    <property type="match status" value="1"/>
</dbReference>
<protein>
    <submittedName>
        <fullName evidence="6">TDT family transporter</fullName>
    </submittedName>
</protein>
<dbReference type="InterPro" id="IPR052951">
    <property type="entry name" value="Tellurite_res_ion_channel"/>
</dbReference>
<sequence>MKFIKKIPLPVTGVMLGMAALGNLLQSYSEGVRLVCGAISALLGLLFVIRVILVPKQFAEEMKNPIMASVSGTFSMALMLLAGYAKPYIKGGAVIIWYTGIILHIVLILYFTTKFMLKLKLPTVFASYFIVYVGIAVAAVTAPVFEKTGIGTVAFWFGFVCALLLLVLVTVRYVKCREIPEPARSLFCIYTAPVSLCLAGYIQSVMPKSIGLIGFMAVLSSVIYVVVLIKLPAFLKLKFYPSCAAFTFPFVISAIAMKMTMACLANMGQPLPFLQYVVLIETIIAGILTVYTLIRFVIFVKG</sequence>
<feature type="transmembrane region" description="Helical" evidence="5">
    <location>
        <begin position="273"/>
        <end position="298"/>
    </location>
</feature>
<feature type="transmembrane region" description="Helical" evidence="5">
    <location>
        <begin position="31"/>
        <end position="53"/>
    </location>
</feature>
<evidence type="ECO:0000313" key="7">
    <source>
        <dbReference type="Proteomes" id="UP001299546"/>
    </source>
</evidence>
<dbReference type="Gene3D" id="1.50.10.150">
    <property type="entry name" value="Voltage-dependent anion channel"/>
    <property type="match status" value="1"/>
</dbReference>
<feature type="transmembrane region" description="Helical" evidence="5">
    <location>
        <begin position="91"/>
        <end position="111"/>
    </location>
</feature>
<dbReference type="InterPro" id="IPR004695">
    <property type="entry name" value="SLAC1/Mae1/Ssu1/TehA"/>
</dbReference>
<feature type="transmembrane region" description="Helical" evidence="5">
    <location>
        <begin position="210"/>
        <end position="231"/>
    </location>
</feature>
<gene>
    <name evidence="6" type="ORF">LIZ65_04850</name>
</gene>
<keyword evidence="3 5" id="KW-1133">Transmembrane helix</keyword>
<dbReference type="CDD" id="cd09325">
    <property type="entry name" value="TDT_C4-dicarb_trans"/>
    <property type="match status" value="1"/>
</dbReference>
<dbReference type="RefSeq" id="WP_066736612.1">
    <property type="nucleotide sequence ID" value="NZ_JAJCIQ010000002.1"/>
</dbReference>
<keyword evidence="4 5" id="KW-0472">Membrane</keyword>
<organism evidence="6 7">
    <name type="scientific">Bariatricus massiliensis</name>
    <dbReference type="NCBI Taxonomy" id="1745713"/>
    <lineage>
        <taxon>Bacteria</taxon>
        <taxon>Bacillati</taxon>
        <taxon>Bacillota</taxon>
        <taxon>Clostridia</taxon>
        <taxon>Lachnospirales</taxon>
        <taxon>Lachnospiraceae</taxon>
        <taxon>Bariatricus</taxon>
    </lineage>
</organism>
<evidence type="ECO:0000256" key="2">
    <source>
        <dbReference type="ARBA" id="ARBA00022692"/>
    </source>
</evidence>
<feature type="transmembrane region" description="Helical" evidence="5">
    <location>
        <begin position="154"/>
        <end position="174"/>
    </location>
</feature>
<dbReference type="Proteomes" id="UP001299546">
    <property type="component" value="Unassembled WGS sequence"/>
</dbReference>
<feature type="transmembrane region" description="Helical" evidence="5">
    <location>
        <begin position="7"/>
        <end position="25"/>
    </location>
</feature>
<evidence type="ECO:0000256" key="4">
    <source>
        <dbReference type="ARBA" id="ARBA00023136"/>
    </source>
</evidence>
<reference evidence="6 7" key="1">
    <citation type="submission" date="2021-10" db="EMBL/GenBank/DDBJ databases">
        <title>Collection of gut derived symbiotic bacterial strains cultured from healthy donors.</title>
        <authorList>
            <person name="Lin H."/>
            <person name="Littmann E."/>
            <person name="Kohout C."/>
            <person name="Pamer E.G."/>
        </authorList>
    </citation>
    <scope>NUCLEOTIDE SEQUENCE [LARGE SCALE GENOMIC DNA]</scope>
    <source>
        <strain evidence="6 7">DFI.1.165</strain>
    </source>
</reference>
<comment type="subcellular location">
    <subcellularLocation>
        <location evidence="1">Membrane</location>
        <topology evidence="1">Multi-pass membrane protein</topology>
    </subcellularLocation>
</comment>
<keyword evidence="7" id="KW-1185">Reference proteome</keyword>
<evidence type="ECO:0000256" key="5">
    <source>
        <dbReference type="SAM" id="Phobius"/>
    </source>
</evidence>
<accession>A0ABS8DDX5</accession>
<comment type="caution">
    <text evidence="6">The sequence shown here is derived from an EMBL/GenBank/DDBJ whole genome shotgun (WGS) entry which is preliminary data.</text>
</comment>
<feature type="transmembrane region" description="Helical" evidence="5">
    <location>
        <begin position="123"/>
        <end position="142"/>
    </location>
</feature>
<evidence type="ECO:0000256" key="1">
    <source>
        <dbReference type="ARBA" id="ARBA00004141"/>
    </source>
</evidence>
<keyword evidence="2 5" id="KW-0812">Transmembrane</keyword>
<feature type="transmembrane region" description="Helical" evidence="5">
    <location>
        <begin position="243"/>
        <end position="267"/>
    </location>
</feature>
<dbReference type="PANTHER" id="PTHR37955:SF1">
    <property type="entry name" value="DEP DOMAIN-CONTAINING PROTEIN"/>
    <property type="match status" value="1"/>
</dbReference>
<feature type="transmembrane region" description="Helical" evidence="5">
    <location>
        <begin position="65"/>
        <end position="85"/>
    </location>
</feature>
<dbReference type="PANTHER" id="PTHR37955">
    <property type="entry name" value="TELLURITE RESISTANCE PROTEIN TEHA"/>
    <property type="match status" value="1"/>
</dbReference>
<dbReference type="EMBL" id="JAJCIS010000002">
    <property type="protein sequence ID" value="MCB7386608.1"/>
    <property type="molecule type" value="Genomic_DNA"/>
</dbReference>
<name>A0ABS8DDX5_9FIRM</name>
<proteinExistence type="predicted"/>
<evidence type="ECO:0000256" key="3">
    <source>
        <dbReference type="ARBA" id="ARBA00022989"/>
    </source>
</evidence>